<proteinExistence type="predicted"/>
<dbReference type="SUPFAM" id="SSF54928">
    <property type="entry name" value="RNA-binding domain, RBD"/>
    <property type="match status" value="1"/>
</dbReference>
<accession>A0ABN9QRR2</accession>
<sequence>MGPEMDPSSFDMACMQHDMAAMITMMAGMSNTPSHMTCSQTADMSNTVCLSDSSGQWTVVGAEIVRDLSEFGEIARLDTCLAGTLGTVLVTYFDVRSAQNVMLQMASRAKPFQPASHDCRIVSVDLQGFGAKMGHMGGFQHFGEVAHVDVLGGQAIVEFYDLRSAQALLASAGDCASPVPAGAAAPPSPHQLRDPMEAIPAQLPAPPGLGRPAAASCKAGVKGNGGIPDSAAGQAGDAPKHRVARTKITDKDFQKFDIHPDAILRGADKRTTVMVRHLQGACARKDFLSFLDRCGLGNRYSFFYMPCKEHRNVPAGFAFVNFAAPQDVHTLFSAVASGLWREVCGNSPTKSPAVSYARFQGHEDLVQHFSLSVVLQEQDPEKRPIFRPEVANQCQVATRPTSASGPMKVGQALPIPSPPGMADDADVAPHADAPGFGGAAAGSLALQMSSLQLQEAVEGLLRKHVQGRAQRATGERISCDQSSAAGPAAGPEKMRAMVGAIGDEESDAFCQGMTGA</sequence>
<dbReference type="Pfam" id="PF04059">
    <property type="entry name" value="RRM_2"/>
    <property type="match status" value="1"/>
</dbReference>
<evidence type="ECO:0000313" key="3">
    <source>
        <dbReference type="EMBL" id="CAK0806320.1"/>
    </source>
</evidence>
<dbReference type="EMBL" id="CAUYUJ010003684">
    <property type="protein sequence ID" value="CAK0806320.1"/>
    <property type="molecule type" value="Genomic_DNA"/>
</dbReference>
<keyword evidence="4" id="KW-1185">Reference proteome</keyword>
<dbReference type="InterPro" id="IPR035979">
    <property type="entry name" value="RBD_domain_sf"/>
</dbReference>
<protein>
    <recommendedName>
        <fullName evidence="2">Mei2-like C-terminal RNA recognition motif domain-containing protein</fullName>
    </recommendedName>
</protein>
<organism evidence="3 4">
    <name type="scientific">Prorocentrum cordatum</name>
    <dbReference type="NCBI Taxonomy" id="2364126"/>
    <lineage>
        <taxon>Eukaryota</taxon>
        <taxon>Sar</taxon>
        <taxon>Alveolata</taxon>
        <taxon>Dinophyceae</taxon>
        <taxon>Prorocentrales</taxon>
        <taxon>Prorocentraceae</taxon>
        <taxon>Prorocentrum</taxon>
    </lineage>
</organism>
<reference evidence="3" key="1">
    <citation type="submission" date="2023-10" db="EMBL/GenBank/DDBJ databases">
        <authorList>
            <person name="Chen Y."/>
            <person name="Shah S."/>
            <person name="Dougan E. K."/>
            <person name="Thang M."/>
            <person name="Chan C."/>
        </authorList>
    </citation>
    <scope>NUCLEOTIDE SEQUENCE [LARGE SCALE GENOMIC DNA]</scope>
</reference>
<evidence type="ECO:0000313" key="4">
    <source>
        <dbReference type="Proteomes" id="UP001189429"/>
    </source>
</evidence>
<dbReference type="Proteomes" id="UP001189429">
    <property type="component" value="Unassembled WGS sequence"/>
</dbReference>
<comment type="caution">
    <text evidence="3">The sequence shown here is derived from an EMBL/GenBank/DDBJ whole genome shotgun (WGS) entry which is preliminary data.</text>
</comment>
<feature type="region of interest" description="Disordered" evidence="1">
    <location>
        <begin position="472"/>
        <end position="492"/>
    </location>
</feature>
<name>A0ABN9QRR2_9DINO</name>
<feature type="domain" description="Mei2-like C-terminal RNA recognition motif" evidence="2">
    <location>
        <begin position="270"/>
        <end position="369"/>
    </location>
</feature>
<evidence type="ECO:0000256" key="1">
    <source>
        <dbReference type="SAM" id="MobiDB-lite"/>
    </source>
</evidence>
<evidence type="ECO:0000259" key="2">
    <source>
        <dbReference type="Pfam" id="PF04059"/>
    </source>
</evidence>
<dbReference type="InterPro" id="IPR007201">
    <property type="entry name" value="Mei2-like_Rrm_C"/>
</dbReference>
<gene>
    <name evidence="3" type="ORF">PCOR1329_LOCUS12587</name>
</gene>
<feature type="region of interest" description="Disordered" evidence="1">
    <location>
        <begin position="398"/>
        <end position="424"/>
    </location>
</feature>